<protein>
    <submittedName>
        <fullName evidence="2">Uncharacterized protein</fullName>
    </submittedName>
</protein>
<proteinExistence type="predicted"/>
<reference evidence="2 3" key="1">
    <citation type="journal article" date="2016" name="Nat. Commun.">
        <title>Thousands of microbial genomes shed light on interconnected biogeochemical processes in an aquifer system.</title>
        <authorList>
            <person name="Anantharaman K."/>
            <person name="Brown C.T."/>
            <person name="Hug L.A."/>
            <person name="Sharon I."/>
            <person name="Castelle C.J."/>
            <person name="Probst A.J."/>
            <person name="Thomas B.C."/>
            <person name="Singh A."/>
            <person name="Wilkins M.J."/>
            <person name="Karaoz U."/>
            <person name="Brodie E.L."/>
            <person name="Williams K.H."/>
            <person name="Hubbard S.S."/>
            <person name="Banfield J.F."/>
        </authorList>
    </citation>
    <scope>NUCLEOTIDE SEQUENCE [LARGE SCALE GENOMIC DNA]</scope>
</reference>
<evidence type="ECO:0000256" key="1">
    <source>
        <dbReference type="SAM" id="MobiDB-lite"/>
    </source>
</evidence>
<name>A0A1F8AV89_9BACT</name>
<gene>
    <name evidence="2" type="ORF">A3E44_04470</name>
</gene>
<evidence type="ECO:0000313" key="2">
    <source>
        <dbReference type="EMBL" id="OGM55145.1"/>
    </source>
</evidence>
<sequence length="763" mass="87040">MVDVDDEALLRQPENAENGSEEQRRLFMFRPELYTVNGADLIENVKSAEIGENGDISELSAAVDEALAYQEGLVLGSRLSLLEIDHPLADELIQAVDTLYKITYDPQKPAPDEIEKIRKADKRGILDYQVVQDFAFGLASARKQAEADNPTDTNRREEQFREAHKVMEDSSRTLAELLSDESRATLNLYKDMFTNARTMIERPDPRGNLMDAIEHALSEPVRRAKEYARDRKGWAEKEKRKRVKQYTRQNMADRNPRTRMSEKEIPALVDLEIEEEEEKLQRYAEAAPHLVRKLAHVTARRHNDEMFIHRTQVGGDKDNEPKTNEYMSGRIPLIDSEDFIAEYRYSGEWGKKVDTVMKEMLFVALGKYETNDPKTSISRDAYIDGFTTDAFKGWLTPMLRKAGGDMSVVWAAWRNLLTSELLLPFTMKVVDTEVKDKDGGVRREKSYKFADPPIATDLGSHLYFFEEHRRDERGIDPDGIRHPSRPYSRVSHFGHPFNMGKISRGEDGAPKPLVGSYFEGAKVKNWPTGKTDNSGQPLKGEMPLYNIWMGTSVRKMQEIRGRGWQMSDETIFDKGVSLADKKFPFDDTEKRDPKDANEPGSASFTAWYVIIRSRCAQIRKMILGFPHDVKDMEGTTFQEGFRALDKMNMVRPDHEINPDDLDPKDPSLWFLASVLIYLHPETAAQLEKRDFMVKSRIGKHRLYKSIAPPIIGKTAPVPAASGRTDVVSMSSGNIYENWQTVGLIGGNKRAWLANNILSETRFT</sequence>
<dbReference type="AlphaFoldDB" id="A0A1F8AV89"/>
<dbReference type="EMBL" id="MGGW01000005">
    <property type="protein sequence ID" value="OGM55145.1"/>
    <property type="molecule type" value="Genomic_DNA"/>
</dbReference>
<evidence type="ECO:0000313" key="3">
    <source>
        <dbReference type="Proteomes" id="UP000178603"/>
    </source>
</evidence>
<feature type="region of interest" description="Disordered" evidence="1">
    <location>
        <begin position="1"/>
        <end position="23"/>
    </location>
</feature>
<organism evidence="2 3">
    <name type="scientific">Candidatus Woesebacteria bacterium RIFCSPHIGHO2_12_FULL_41_24</name>
    <dbReference type="NCBI Taxonomy" id="1802510"/>
    <lineage>
        <taxon>Bacteria</taxon>
        <taxon>Candidatus Woeseibacteriota</taxon>
    </lineage>
</organism>
<comment type="caution">
    <text evidence="2">The sequence shown here is derived from an EMBL/GenBank/DDBJ whole genome shotgun (WGS) entry which is preliminary data.</text>
</comment>
<accession>A0A1F8AV89</accession>
<dbReference type="Proteomes" id="UP000178603">
    <property type="component" value="Unassembled WGS sequence"/>
</dbReference>